<comment type="cofactor">
    <cofactor evidence="1">
        <name>Zn(2+)</name>
        <dbReference type="ChEBI" id="CHEBI:29105"/>
    </cofactor>
</comment>
<dbReference type="Gene3D" id="3.40.390.10">
    <property type="entry name" value="Collagenase (Catalytic Domain)"/>
    <property type="match status" value="1"/>
</dbReference>
<protein>
    <submittedName>
        <fullName evidence="11">M13 family peptidase</fullName>
    </submittedName>
</protein>
<evidence type="ECO:0000259" key="10">
    <source>
        <dbReference type="Pfam" id="PF05649"/>
    </source>
</evidence>
<dbReference type="OrthoDB" id="9775677at2"/>
<keyword evidence="4" id="KW-0479">Metal-binding</keyword>
<dbReference type="Pfam" id="PF05649">
    <property type="entry name" value="Peptidase_M13_N"/>
    <property type="match status" value="1"/>
</dbReference>
<dbReference type="InterPro" id="IPR042089">
    <property type="entry name" value="Peptidase_M13_dom_2"/>
</dbReference>
<dbReference type="RefSeq" id="WP_114899714.1">
    <property type="nucleotide sequence ID" value="NZ_CP031222.1"/>
</dbReference>
<dbReference type="Pfam" id="PF01431">
    <property type="entry name" value="Peptidase_M13"/>
    <property type="match status" value="1"/>
</dbReference>
<dbReference type="InterPro" id="IPR018497">
    <property type="entry name" value="Peptidase_M13_C"/>
</dbReference>
<evidence type="ECO:0000256" key="5">
    <source>
        <dbReference type="ARBA" id="ARBA00022801"/>
    </source>
</evidence>
<keyword evidence="7" id="KW-0482">Metalloprotease</keyword>
<dbReference type="GO" id="GO:0046872">
    <property type="term" value="F:metal ion binding"/>
    <property type="evidence" value="ECO:0007669"/>
    <property type="project" value="UniProtKB-KW"/>
</dbReference>
<evidence type="ECO:0000256" key="4">
    <source>
        <dbReference type="ARBA" id="ARBA00022723"/>
    </source>
</evidence>
<organism evidence="11 12">
    <name type="scientific">Aquirhabdus parva</name>
    <dbReference type="NCBI Taxonomy" id="2283318"/>
    <lineage>
        <taxon>Bacteria</taxon>
        <taxon>Pseudomonadati</taxon>
        <taxon>Pseudomonadota</taxon>
        <taxon>Gammaproteobacteria</taxon>
        <taxon>Moraxellales</taxon>
        <taxon>Moraxellaceae</taxon>
        <taxon>Aquirhabdus</taxon>
    </lineage>
</organism>
<feature type="domain" description="Peptidase M13 N-terminal" evidence="10">
    <location>
        <begin position="56"/>
        <end position="435"/>
    </location>
</feature>
<dbReference type="InterPro" id="IPR008753">
    <property type="entry name" value="Peptidase_M13_N"/>
</dbReference>
<evidence type="ECO:0000256" key="1">
    <source>
        <dbReference type="ARBA" id="ARBA00001947"/>
    </source>
</evidence>
<feature type="signal peptide" evidence="8">
    <location>
        <begin position="1"/>
        <end position="24"/>
    </location>
</feature>
<dbReference type="Proteomes" id="UP000253940">
    <property type="component" value="Chromosome"/>
</dbReference>
<evidence type="ECO:0000259" key="9">
    <source>
        <dbReference type="Pfam" id="PF01431"/>
    </source>
</evidence>
<sequence>MKQIMTRTLLAAAILSQISGLSHAAETTANTATSTTTAATLVSGIDPKNFDLAVRPQDDFYKYTNGTWLKNTEIPKDKSSWGAFYELYEQSLTQLQTIITQMSETKDLPKGSVEEKISYFYQSFMDELALEKLGLTPLAPELSKIDTLNDKTQLAALLAHLSLINVVSPIEFGIKQDDKDSTKMTVGLGQSGLGLPDRDYYLKDDAKLKDARIKYQAYIEKLLSMSGDNAAKKHAADIVKFETDIAKAQWTNVQNRDPIKTYNKVTTAKLPLLTPHFDWNAYLTNAGLKDKTNEVIVSQPTYFKALSHIIDKTPVDTWKAYLKFHLINHFAPDLSKAYVDENFAFYGTVLSGTPENTPRWKRGVQTVDASLGEGLGKVYVDKYFPPENKAKMLVLVDNLIKSYKTSISQLDWMSPATKIEAQKKLSTLMVKVGYPDKWRDYTSLEIKKDDLIGNEIRSALFASQYEINKLGKPVDRAEWGMTPQTVNAYYNPSLNEIVFPAAILQPPFFDAKADDAVNYGGIGGVIGHEISHAFDDQGSQYDEVGNLRNWWTAADHKNFAVKTKALVAQYNAYSPVPGYKVNGELTLGENIADNSGLAIAYKAYHLSLAGKEAPVIDGKTGDQRLYLGWAQVWREKVRDDAAIMAVKTDPHSPSEFRGNGALLNQPAFFKAFDIKEGDKMYLPPEKRVVMW</sequence>
<name>A0A345P8J7_9GAMM</name>
<accession>A0A345P8J7</accession>
<keyword evidence="12" id="KW-1185">Reference proteome</keyword>
<keyword evidence="6" id="KW-0862">Zinc</keyword>
<dbReference type="InterPro" id="IPR000718">
    <property type="entry name" value="Peptidase_M13"/>
</dbReference>
<dbReference type="GO" id="GO:0005886">
    <property type="term" value="C:plasma membrane"/>
    <property type="evidence" value="ECO:0007669"/>
    <property type="project" value="TreeGrafter"/>
</dbReference>
<proteinExistence type="inferred from homology"/>
<reference evidence="11 12" key="1">
    <citation type="submission" date="2018-07" db="EMBL/GenBank/DDBJ databases">
        <title>Genome sequencing of Moraxellaceae gen. HYN0046.</title>
        <authorList>
            <person name="Kim M."/>
            <person name="Yi H."/>
        </authorList>
    </citation>
    <scope>NUCLEOTIDE SEQUENCE [LARGE SCALE GENOMIC DNA]</scope>
    <source>
        <strain evidence="11 12">HYN0046</strain>
    </source>
</reference>
<dbReference type="PANTHER" id="PTHR11733">
    <property type="entry name" value="ZINC METALLOPROTEASE FAMILY M13 NEPRILYSIN-RELATED"/>
    <property type="match status" value="1"/>
</dbReference>
<dbReference type="EMBL" id="CP031222">
    <property type="protein sequence ID" value="AXI03606.1"/>
    <property type="molecule type" value="Genomic_DNA"/>
</dbReference>
<keyword evidence="3" id="KW-0645">Protease</keyword>
<evidence type="ECO:0000256" key="7">
    <source>
        <dbReference type="ARBA" id="ARBA00023049"/>
    </source>
</evidence>
<dbReference type="KEGG" id="mbah:HYN46_12665"/>
<gene>
    <name evidence="11" type="ORF">HYN46_12665</name>
</gene>
<comment type="similarity">
    <text evidence="2">Belongs to the peptidase M13 family.</text>
</comment>
<evidence type="ECO:0000313" key="11">
    <source>
        <dbReference type="EMBL" id="AXI03606.1"/>
    </source>
</evidence>
<dbReference type="PROSITE" id="PS51885">
    <property type="entry name" value="NEPRILYSIN"/>
    <property type="match status" value="1"/>
</dbReference>
<dbReference type="PANTHER" id="PTHR11733:SF167">
    <property type="entry name" value="FI17812P1-RELATED"/>
    <property type="match status" value="1"/>
</dbReference>
<dbReference type="GO" id="GO:0004222">
    <property type="term" value="F:metalloendopeptidase activity"/>
    <property type="evidence" value="ECO:0007669"/>
    <property type="project" value="InterPro"/>
</dbReference>
<evidence type="ECO:0000256" key="2">
    <source>
        <dbReference type="ARBA" id="ARBA00007357"/>
    </source>
</evidence>
<evidence type="ECO:0000313" key="12">
    <source>
        <dbReference type="Proteomes" id="UP000253940"/>
    </source>
</evidence>
<evidence type="ECO:0000256" key="8">
    <source>
        <dbReference type="SAM" id="SignalP"/>
    </source>
</evidence>
<dbReference type="SUPFAM" id="SSF55486">
    <property type="entry name" value="Metalloproteases ('zincins'), catalytic domain"/>
    <property type="match status" value="1"/>
</dbReference>
<feature type="domain" description="Peptidase M13 C-terminal" evidence="9">
    <location>
        <begin position="487"/>
        <end position="688"/>
    </location>
</feature>
<keyword evidence="8" id="KW-0732">Signal</keyword>
<dbReference type="Gene3D" id="1.10.1380.10">
    <property type="entry name" value="Neutral endopeptidase , domain2"/>
    <property type="match status" value="1"/>
</dbReference>
<dbReference type="GO" id="GO:0016485">
    <property type="term" value="P:protein processing"/>
    <property type="evidence" value="ECO:0007669"/>
    <property type="project" value="TreeGrafter"/>
</dbReference>
<dbReference type="InterPro" id="IPR024079">
    <property type="entry name" value="MetalloPept_cat_dom_sf"/>
</dbReference>
<dbReference type="AlphaFoldDB" id="A0A345P8J7"/>
<dbReference type="CDD" id="cd08662">
    <property type="entry name" value="M13"/>
    <property type="match status" value="1"/>
</dbReference>
<feature type="chain" id="PRO_5017014712" evidence="8">
    <location>
        <begin position="25"/>
        <end position="691"/>
    </location>
</feature>
<evidence type="ECO:0000256" key="3">
    <source>
        <dbReference type="ARBA" id="ARBA00022670"/>
    </source>
</evidence>
<dbReference type="PRINTS" id="PR00786">
    <property type="entry name" value="NEPRILYSIN"/>
</dbReference>
<evidence type="ECO:0000256" key="6">
    <source>
        <dbReference type="ARBA" id="ARBA00022833"/>
    </source>
</evidence>
<keyword evidence="5" id="KW-0378">Hydrolase</keyword>